<dbReference type="OrthoDB" id="9797415at2"/>
<dbReference type="SFLD" id="SFLDG01129">
    <property type="entry name" value="C1.5:_HAD__Beta-PGM__Phosphata"/>
    <property type="match status" value="1"/>
</dbReference>
<dbReference type="Proteomes" id="UP000374630">
    <property type="component" value="Unassembled WGS sequence"/>
</dbReference>
<name>A0A5J5E5U9_9BIFI</name>
<reference evidence="3 4" key="1">
    <citation type="journal article" date="2019" name="Syst. Appl. Microbiol.">
        <title>Characterization of Bifidobacterium species in feaces of the Egyptian fruit bat: Description of B. vespertilionis sp. nov. and B. rousetti sp. nov.</title>
        <authorList>
            <person name="Modesto M."/>
            <person name="Satti M."/>
            <person name="Watanabe K."/>
            <person name="Puglisi E."/>
            <person name="Morelli L."/>
            <person name="Huang C.-H."/>
            <person name="Liou J.-S."/>
            <person name="Miyashita M."/>
            <person name="Tamura T."/>
            <person name="Saito S."/>
            <person name="Mori K."/>
            <person name="Huang L."/>
            <person name="Sciavilla P."/>
            <person name="Sandri C."/>
            <person name="Spiezio C."/>
            <person name="Vitali F."/>
            <person name="Cavalieri D."/>
            <person name="Perpetuini G."/>
            <person name="Tofalo R."/>
            <person name="Bonetti A."/>
            <person name="Arita M."/>
            <person name="Mattarelli P."/>
        </authorList>
    </citation>
    <scope>NUCLEOTIDE SEQUENCE [LARGE SCALE GENOMIC DNA]</scope>
    <source>
        <strain evidence="1 4">RST16</strain>
        <strain evidence="2 3">RST8</strain>
    </source>
</reference>
<dbReference type="Proteomes" id="UP000345527">
    <property type="component" value="Unassembled WGS sequence"/>
</dbReference>
<dbReference type="CDD" id="cd02603">
    <property type="entry name" value="HAD_sEH-N_like"/>
    <property type="match status" value="1"/>
</dbReference>
<dbReference type="InterPro" id="IPR023214">
    <property type="entry name" value="HAD_sf"/>
</dbReference>
<gene>
    <name evidence="2" type="ORF">EM848_01630</name>
    <name evidence="1" type="ORF">EMO90_02595</name>
</gene>
<dbReference type="Gene3D" id="3.40.50.1000">
    <property type="entry name" value="HAD superfamily/HAD-like"/>
    <property type="match status" value="1"/>
</dbReference>
<protein>
    <submittedName>
        <fullName evidence="2">HAD family phosphatase</fullName>
    </submittedName>
</protein>
<dbReference type="InterPro" id="IPR006439">
    <property type="entry name" value="HAD-SF_hydro_IA"/>
</dbReference>
<dbReference type="PANTHER" id="PTHR43611">
    <property type="entry name" value="ALPHA-D-GLUCOSE 1-PHOSPHATE PHOSPHATASE"/>
    <property type="match status" value="1"/>
</dbReference>
<keyword evidence="4" id="KW-1185">Reference proteome</keyword>
<evidence type="ECO:0000313" key="1">
    <source>
        <dbReference type="EMBL" id="KAA8822099.1"/>
    </source>
</evidence>
<accession>A0A5J5E5U9</accession>
<dbReference type="EMBL" id="RZOA01000002">
    <property type="protein sequence ID" value="KAA8824538.1"/>
    <property type="molecule type" value="Genomic_DNA"/>
</dbReference>
<dbReference type="NCBIfam" id="TIGR01509">
    <property type="entry name" value="HAD-SF-IA-v3"/>
    <property type="match status" value="1"/>
</dbReference>
<dbReference type="InterPro" id="IPR036412">
    <property type="entry name" value="HAD-like_sf"/>
</dbReference>
<evidence type="ECO:0000313" key="2">
    <source>
        <dbReference type="EMBL" id="KAA8824538.1"/>
    </source>
</evidence>
<dbReference type="SFLD" id="SFLDS00003">
    <property type="entry name" value="Haloacid_Dehalogenase"/>
    <property type="match status" value="1"/>
</dbReference>
<dbReference type="EMBL" id="RZNZ01000002">
    <property type="protein sequence ID" value="KAA8822099.1"/>
    <property type="molecule type" value="Genomic_DNA"/>
</dbReference>
<dbReference type="PANTHER" id="PTHR43611:SF3">
    <property type="entry name" value="FLAVIN MONONUCLEOTIDE HYDROLASE 1, CHLOROPLATIC"/>
    <property type="match status" value="1"/>
</dbReference>
<organism evidence="2 3">
    <name type="scientific">Bifidobacterium vespertilionis</name>
    <dbReference type="NCBI Taxonomy" id="2562524"/>
    <lineage>
        <taxon>Bacteria</taxon>
        <taxon>Bacillati</taxon>
        <taxon>Actinomycetota</taxon>
        <taxon>Actinomycetes</taxon>
        <taxon>Bifidobacteriales</taxon>
        <taxon>Bifidobacteriaceae</taxon>
        <taxon>Bifidobacterium</taxon>
    </lineage>
</organism>
<sequence>MAKGWPGEPQMESDVLVAEGNAAGPAGKPIHDVIFDFGNVLVYWDPANTMVGRYSRESIEWFLDDANSGLYAASDLMDGGATCKEAEDWVLANRGERAAEMIRYYNENFVDSLGGAVPGARKLIEDLKAAGIGVWGLSNWSAELFPIAWEGYPILHTLDGKVVSGPIGLRKPHTDIYEYALKQFGIEASGAVFVDDKAMNIVGANSAGIRGIKFTDPYKLRALLIDAGIDIPAVK</sequence>
<evidence type="ECO:0000313" key="4">
    <source>
        <dbReference type="Proteomes" id="UP000374630"/>
    </source>
</evidence>
<dbReference type="SUPFAM" id="SSF56784">
    <property type="entry name" value="HAD-like"/>
    <property type="match status" value="1"/>
</dbReference>
<dbReference type="PRINTS" id="PR00413">
    <property type="entry name" value="HADHALOGNASE"/>
</dbReference>
<dbReference type="Pfam" id="PF00702">
    <property type="entry name" value="Hydrolase"/>
    <property type="match status" value="1"/>
</dbReference>
<proteinExistence type="predicted"/>
<dbReference type="AlphaFoldDB" id="A0A5J5E5U9"/>
<evidence type="ECO:0000313" key="3">
    <source>
        <dbReference type="Proteomes" id="UP000345527"/>
    </source>
</evidence>
<comment type="caution">
    <text evidence="2">The sequence shown here is derived from an EMBL/GenBank/DDBJ whole genome shotgun (WGS) entry which is preliminary data.</text>
</comment>
<dbReference type="RefSeq" id="WP_150353272.1">
    <property type="nucleotide sequence ID" value="NZ_RZNZ01000002.1"/>
</dbReference>